<dbReference type="EMBL" id="LDSL01000064">
    <property type="protein sequence ID" value="KTT21873.1"/>
    <property type="molecule type" value="Genomic_DNA"/>
</dbReference>
<evidence type="ECO:0000313" key="1">
    <source>
        <dbReference type="EMBL" id="KTT21873.1"/>
    </source>
</evidence>
<sequence length="113" mass="12596">MSKRFTYRPDGPFGPDVIDHKTGRWMSIDLARDFAAVVNDAVSPEGWVMVPKDPATPLPDYDECARQATEATGLPSQHPSPWLSIFIREISRWCEQRAAQAKLGGRSRKGRAA</sequence>
<keyword evidence="2" id="KW-1185">Reference proteome</keyword>
<gene>
    <name evidence="1" type="ORF">NS331_10940</name>
</gene>
<name>A0A147GWE5_9BURK</name>
<reference evidence="1 2" key="1">
    <citation type="journal article" date="2016" name="Front. Microbiol.">
        <title>Genomic Resource of Rice Seed Associated Bacteria.</title>
        <authorList>
            <person name="Midha S."/>
            <person name="Bansal K."/>
            <person name="Sharma S."/>
            <person name="Kumar N."/>
            <person name="Patil P.P."/>
            <person name="Chaudhry V."/>
            <person name="Patil P.B."/>
        </authorList>
    </citation>
    <scope>NUCLEOTIDE SEQUENCE [LARGE SCALE GENOMIC DNA]</scope>
    <source>
        <strain evidence="1 2">NS331</strain>
    </source>
</reference>
<accession>A0A147GWE5</accession>
<dbReference type="RefSeq" id="WP_153012814.1">
    <property type="nucleotide sequence ID" value="NZ_LDSL01000064.1"/>
</dbReference>
<dbReference type="AlphaFoldDB" id="A0A147GWE5"/>
<organism evidence="1 2">
    <name type="scientific">Pseudacidovorax intermedius</name>
    <dbReference type="NCBI Taxonomy" id="433924"/>
    <lineage>
        <taxon>Bacteria</taxon>
        <taxon>Pseudomonadati</taxon>
        <taxon>Pseudomonadota</taxon>
        <taxon>Betaproteobacteria</taxon>
        <taxon>Burkholderiales</taxon>
        <taxon>Comamonadaceae</taxon>
        <taxon>Pseudacidovorax</taxon>
    </lineage>
</organism>
<proteinExistence type="predicted"/>
<dbReference type="Proteomes" id="UP000072741">
    <property type="component" value="Unassembled WGS sequence"/>
</dbReference>
<evidence type="ECO:0000313" key="2">
    <source>
        <dbReference type="Proteomes" id="UP000072741"/>
    </source>
</evidence>
<comment type="caution">
    <text evidence="1">The sequence shown here is derived from an EMBL/GenBank/DDBJ whole genome shotgun (WGS) entry which is preliminary data.</text>
</comment>
<protein>
    <submittedName>
        <fullName evidence="1">Uncharacterized protein</fullName>
    </submittedName>
</protein>
<dbReference type="OrthoDB" id="130104at80864"/>